<keyword evidence="1" id="KW-0812">Transmembrane</keyword>
<dbReference type="AlphaFoldDB" id="A0AAV2BPU4"/>
<proteinExistence type="predicted"/>
<protein>
    <submittedName>
        <fullName evidence="2">Uncharacterized protein</fullName>
    </submittedName>
</protein>
<dbReference type="Proteomes" id="UP001497382">
    <property type="component" value="Unassembled WGS sequence"/>
</dbReference>
<feature type="non-terminal residue" evidence="2">
    <location>
        <position position="89"/>
    </location>
</feature>
<sequence length="89" mass="10593">MISVDKKIINKEDRNGLCNTRVHSKGEYWPKQTRPGFSIFLKEKTPSSSRRYVDIYYNGHLFCFQEYSLLNLIFPMQIVNFFILLLDIL</sequence>
<keyword evidence="3" id="KW-1185">Reference proteome</keyword>
<gene>
    <name evidence="2" type="ORF">LARSCL_LOCUS20743</name>
</gene>
<keyword evidence="1" id="KW-0472">Membrane</keyword>
<reference evidence="2 3" key="1">
    <citation type="submission" date="2024-04" db="EMBL/GenBank/DDBJ databases">
        <authorList>
            <person name="Rising A."/>
            <person name="Reimegard J."/>
            <person name="Sonavane S."/>
            <person name="Akerstrom W."/>
            <person name="Nylinder S."/>
            <person name="Hedman E."/>
            <person name="Kallberg Y."/>
        </authorList>
    </citation>
    <scope>NUCLEOTIDE SEQUENCE [LARGE SCALE GENOMIC DNA]</scope>
</reference>
<organism evidence="2 3">
    <name type="scientific">Larinioides sclopetarius</name>
    <dbReference type="NCBI Taxonomy" id="280406"/>
    <lineage>
        <taxon>Eukaryota</taxon>
        <taxon>Metazoa</taxon>
        <taxon>Ecdysozoa</taxon>
        <taxon>Arthropoda</taxon>
        <taxon>Chelicerata</taxon>
        <taxon>Arachnida</taxon>
        <taxon>Araneae</taxon>
        <taxon>Araneomorphae</taxon>
        <taxon>Entelegynae</taxon>
        <taxon>Araneoidea</taxon>
        <taxon>Araneidae</taxon>
        <taxon>Larinioides</taxon>
    </lineage>
</organism>
<keyword evidence="1" id="KW-1133">Transmembrane helix</keyword>
<comment type="caution">
    <text evidence="2">The sequence shown here is derived from an EMBL/GenBank/DDBJ whole genome shotgun (WGS) entry which is preliminary data.</text>
</comment>
<evidence type="ECO:0000256" key="1">
    <source>
        <dbReference type="SAM" id="Phobius"/>
    </source>
</evidence>
<feature type="transmembrane region" description="Helical" evidence="1">
    <location>
        <begin position="67"/>
        <end position="86"/>
    </location>
</feature>
<name>A0AAV2BPU4_9ARAC</name>
<accession>A0AAV2BPU4</accession>
<dbReference type="EMBL" id="CAXIEN010000456">
    <property type="protein sequence ID" value="CAL1298207.1"/>
    <property type="molecule type" value="Genomic_DNA"/>
</dbReference>
<evidence type="ECO:0000313" key="3">
    <source>
        <dbReference type="Proteomes" id="UP001497382"/>
    </source>
</evidence>
<evidence type="ECO:0000313" key="2">
    <source>
        <dbReference type="EMBL" id="CAL1298207.1"/>
    </source>
</evidence>